<feature type="compositionally biased region" description="Acidic residues" evidence="1">
    <location>
        <begin position="122"/>
        <end position="133"/>
    </location>
</feature>
<feature type="region of interest" description="Disordered" evidence="1">
    <location>
        <begin position="1"/>
        <end position="73"/>
    </location>
</feature>
<feature type="compositionally biased region" description="Basic and acidic residues" evidence="1">
    <location>
        <begin position="60"/>
        <end position="73"/>
    </location>
</feature>
<feature type="region of interest" description="Disordered" evidence="1">
    <location>
        <begin position="89"/>
        <end position="133"/>
    </location>
</feature>
<comment type="caution">
    <text evidence="2">The sequence shown here is derived from an EMBL/GenBank/DDBJ whole genome shotgun (WGS) entry which is preliminary data.</text>
</comment>
<proteinExistence type="predicted"/>
<reference evidence="2 3" key="1">
    <citation type="journal article" date="2023" name="G3 (Bethesda)">
        <title>A chromosome-level genome assembly of Zasmidium syzygii isolated from banana leaves.</title>
        <authorList>
            <person name="van Westerhoven A.C."/>
            <person name="Mehrabi R."/>
            <person name="Talebi R."/>
            <person name="Steentjes M.B.F."/>
            <person name="Corcolon B."/>
            <person name="Chong P.A."/>
            <person name="Kema G.H.J."/>
            <person name="Seidl M.F."/>
        </authorList>
    </citation>
    <scope>NUCLEOTIDE SEQUENCE [LARGE SCALE GENOMIC DNA]</scope>
    <source>
        <strain evidence="2 3">P124</strain>
    </source>
</reference>
<dbReference type="Proteomes" id="UP001305779">
    <property type="component" value="Unassembled WGS sequence"/>
</dbReference>
<gene>
    <name evidence="2" type="ORF">PRZ48_012530</name>
</gene>
<feature type="compositionally biased region" description="Polar residues" evidence="1">
    <location>
        <begin position="1"/>
        <end position="14"/>
    </location>
</feature>
<keyword evidence="3" id="KW-1185">Reference proteome</keyword>
<feature type="region of interest" description="Disordered" evidence="1">
    <location>
        <begin position="174"/>
        <end position="193"/>
    </location>
</feature>
<sequence>MTSPQGQVQEQTKPQFTFSSNTTSTQASKVPFSQRSIKRAPAPRQDELKDRRRNAFLRKVQNDRDERRYESRGEDIMRLEFVRRRREYEDELARNAPSPSAEEEEAELPGWGSMDVSSQVVPEEEVEEFVRDEEEEMRALLENFPDEEMEEMEGNENLWSDDADYDALFSEVLRSEEQGAGGGDGAGEEMDMS</sequence>
<name>A0ABR0E546_ZASCE</name>
<evidence type="ECO:0000256" key="1">
    <source>
        <dbReference type="SAM" id="MobiDB-lite"/>
    </source>
</evidence>
<organism evidence="2 3">
    <name type="scientific">Zasmidium cellare</name>
    <name type="common">Wine cellar mold</name>
    <name type="synonym">Racodium cellare</name>
    <dbReference type="NCBI Taxonomy" id="395010"/>
    <lineage>
        <taxon>Eukaryota</taxon>
        <taxon>Fungi</taxon>
        <taxon>Dikarya</taxon>
        <taxon>Ascomycota</taxon>
        <taxon>Pezizomycotina</taxon>
        <taxon>Dothideomycetes</taxon>
        <taxon>Dothideomycetidae</taxon>
        <taxon>Mycosphaerellales</taxon>
        <taxon>Mycosphaerellaceae</taxon>
        <taxon>Zasmidium</taxon>
    </lineage>
</organism>
<accession>A0ABR0E546</accession>
<protein>
    <submittedName>
        <fullName evidence="2">Uncharacterized protein</fullName>
    </submittedName>
</protein>
<dbReference type="EMBL" id="JAXOVC010000010">
    <property type="protein sequence ID" value="KAK4496550.1"/>
    <property type="molecule type" value="Genomic_DNA"/>
</dbReference>
<evidence type="ECO:0000313" key="3">
    <source>
        <dbReference type="Proteomes" id="UP001305779"/>
    </source>
</evidence>
<feature type="compositionally biased region" description="Low complexity" evidence="1">
    <location>
        <begin position="15"/>
        <end position="28"/>
    </location>
</feature>
<evidence type="ECO:0000313" key="2">
    <source>
        <dbReference type="EMBL" id="KAK4496550.1"/>
    </source>
</evidence>